<name>A0A1G2CY58_9BACT</name>
<reference evidence="1 2" key="1">
    <citation type="journal article" date="2016" name="Nat. Commun.">
        <title>Thousands of microbial genomes shed light on interconnected biogeochemical processes in an aquifer system.</title>
        <authorList>
            <person name="Anantharaman K."/>
            <person name="Brown C.T."/>
            <person name="Hug L.A."/>
            <person name="Sharon I."/>
            <person name="Castelle C.J."/>
            <person name="Probst A.J."/>
            <person name="Thomas B.C."/>
            <person name="Singh A."/>
            <person name="Wilkins M.J."/>
            <person name="Karaoz U."/>
            <person name="Brodie E.L."/>
            <person name="Williams K.H."/>
            <person name="Hubbard S.S."/>
            <person name="Banfield J.F."/>
        </authorList>
    </citation>
    <scope>NUCLEOTIDE SEQUENCE [LARGE SCALE GENOMIC DNA]</scope>
</reference>
<protein>
    <submittedName>
        <fullName evidence="1">Uncharacterized protein</fullName>
    </submittedName>
</protein>
<dbReference type="EMBL" id="MHLI01000004">
    <property type="protein sequence ID" value="OGZ06306.1"/>
    <property type="molecule type" value="Genomic_DNA"/>
</dbReference>
<evidence type="ECO:0000313" key="2">
    <source>
        <dbReference type="Proteomes" id="UP000177122"/>
    </source>
</evidence>
<accession>A0A1G2CY58</accession>
<dbReference type="Proteomes" id="UP000177122">
    <property type="component" value="Unassembled WGS sequence"/>
</dbReference>
<proteinExistence type="predicted"/>
<comment type="caution">
    <text evidence="1">The sequence shown here is derived from an EMBL/GenBank/DDBJ whole genome shotgun (WGS) entry which is preliminary data.</text>
</comment>
<dbReference type="AlphaFoldDB" id="A0A1G2CY58"/>
<evidence type="ECO:0000313" key="1">
    <source>
        <dbReference type="EMBL" id="OGZ06306.1"/>
    </source>
</evidence>
<gene>
    <name evidence="1" type="ORF">A2845_00705</name>
</gene>
<sequence length="79" mass="8824">MKIATAILTEDEHAEFMEDLSSTRSYVDVKVTREGGVTTVSNKDGVPPKEGDGMFFFCWGLEEGFLYSCSEKFTITEVD</sequence>
<organism evidence="1 2">
    <name type="scientific">Candidatus Lloydbacteria bacterium RIFCSPHIGHO2_01_FULL_49_22</name>
    <dbReference type="NCBI Taxonomy" id="1798658"/>
    <lineage>
        <taxon>Bacteria</taxon>
        <taxon>Candidatus Lloydiibacteriota</taxon>
    </lineage>
</organism>